<sequence length="93" mass="9584">MSPALNARSQHEAHHFAIRAFAPPVTGAAQAGTQQVRGQLFIAMSAASVHGKIGSSVPLAFWSSDVFSRAGAAVGFQGVAAATAEGEALQHQW</sequence>
<name>A0ABN9UD39_9DINO</name>
<organism evidence="1 2">
    <name type="scientific">Prorocentrum cordatum</name>
    <dbReference type="NCBI Taxonomy" id="2364126"/>
    <lineage>
        <taxon>Eukaryota</taxon>
        <taxon>Sar</taxon>
        <taxon>Alveolata</taxon>
        <taxon>Dinophyceae</taxon>
        <taxon>Prorocentrales</taxon>
        <taxon>Prorocentraceae</taxon>
        <taxon>Prorocentrum</taxon>
    </lineage>
</organism>
<evidence type="ECO:0008006" key="3">
    <source>
        <dbReference type="Google" id="ProtNLM"/>
    </source>
</evidence>
<proteinExistence type="predicted"/>
<protein>
    <recommendedName>
        <fullName evidence="3">Phospholipase B-like</fullName>
    </recommendedName>
</protein>
<reference evidence="1" key="1">
    <citation type="submission" date="2023-10" db="EMBL/GenBank/DDBJ databases">
        <authorList>
            <person name="Chen Y."/>
            <person name="Shah S."/>
            <person name="Dougan E. K."/>
            <person name="Thang M."/>
            <person name="Chan C."/>
        </authorList>
    </citation>
    <scope>NUCLEOTIDE SEQUENCE [LARGE SCALE GENOMIC DNA]</scope>
</reference>
<evidence type="ECO:0000313" key="2">
    <source>
        <dbReference type="Proteomes" id="UP001189429"/>
    </source>
</evidence>
<gene>
    <name evidence="1" type="ORF">PCOR1329_LOCUS46928</name>
</gene>
<keyword evidence="2" id="KW-1185">Reference proteome</keyword>
<dbReference type="EMBL" id="CAUYUJ010015647">
    <property type="protein sequence ID" value="CAK0856553.1"/>
    <property type="molecule type" value="Genomic_DNA"/>
</dbReference>
<evidence type="ECO:0000313" key="1">
    <source>
        <dbReference type="EMBL" id="CAK0856553.1"/>
    </source>
</evidence>
<comment type="caution">
    <text evidence="1">The sequence shown here is derived from an EMBL/GenBank/DDBJ whole genome shotgun (WGS) entry which is preliminary data.</text>
</comment>
<dbReference type="Proteomes" id="UP001189429">
    <property type="component" value="Unassembled WGS sequence"/>
</dbReference>
<accession>A0ABN9UD39</accession>